<evidence type="ECO:0000313" key="9">
    <source>
        <dbReference type="Proteomes" id="UP000708208"/>
    </source>
</evidence>
<feature type="coiled-coil region" evidence="7">
    <location>
        <begin position="565"/>
        <end position="668"/>
    </location>
</feature>
<dbReference type="OrthoDB" id="7784704at2759"/>
<evidence type="ECO:0000256" key="3">
    <source>
        <dbReference type="ARBA" id="ARBA00022490"/>
    </source>
</evidence>
<dbReference type="InterPro" id="IPR029214">
    <property type="entry name" value="CFAP144"/>
</dbReference>
<gene>
    <name evidence="8" type="ORF">AFUS01_LOCUS40675</name>
</gene>
<keyword evidence="9" id="KW-1185">Reference proteome</keyword>
<organism evidence="8 9">
    <name type="scientific">Allacma fusca</name>
    <dbReference type="NCBI Taxonomy" id="39272"/>
    <lineage>
        <taxon>Eukaryota</taxon>
        <taxon>Metazoa</taxon>
        <taxon>Ecdysozoa</taxon>
        <taxon>Arthropoda</taxon>
        <taxon>Hexapoda</taxon>
        <taxon>Collembola</taxon>
        <taxon>Symphypleona</taxon>
        <taxon>Sminthuridae</taxon>
        <taxon>Allacma</taxon>
    </lineage>
</organism>
<dbReference type="EMBL" id="CAJVCH010558008">
    <property type="protein sequence ID" value="CAG7830907.1"/>
    <property type="molecule type" value="Genomic_DNA"/>
</dbReference>
<reference evidence="8" key="1">
    <citation type="submission" date="2021-06" db="EMBL/GenBank/DDBJ databases">
        <authorList>
            <person name="Hodson N. C."/>
            <person name="Mongue J. A."/>
            <person name="Jaron S. K."/>
        </authorList>
    </citation>
    <scope>NUCLEOTIDE SEQUENCE</scope>
</reference>
<evidence type="ECO:0000256" key="6">
    <source>
        <dbReference type="ARBA" id="ARBA00034777"/>
    </source>
</evidence>
<protein>
    <recommendedName>
        <fullName evidence="10">G domain-containing protein</fullName>
    </recommendedName>
</protein>
<comment type="similarity">
    <text evidence="6">Belongs to the CFAP144 family.</text>
</comment>
<evidence type="ECO:0000313" key="8">
    <source>
        <dbReference type="EMBL" id="CAG7830907.1"/>
    </source>
</evidence>
<name>A0A8J2PWE9_9HEXA</name>
<evidence type="ECO:0000256" key="2">
    <source>
        <dbReference type="ARBA" id="ARBA00004245"/>
    </source>
</evidence>
<evidence type="ECO:0000256" key="5">
    <source>
        <dbReference type="ARBA" id="ARBA00023273"/>
    </source>
</evidence>
<evidence type="ECO:0008006" key="10">
    <source>
        <dbReference type="Google" id="ProtNLM"/>
    </source>
</evidence>
<dbReference type="AlphaFoldDB" id="A0A8J2PWE9"/>
<comment type="subcellular location">
    <subcellularLocation>
        <location evidence="1">Cell projection</location>
        <location evidence="1">Cilium</location>
    </subcellularLocation>
    <subcellularLocation>
        <location evidence="2">Cytoplasm</location>
        <location evidence="2">Cytoskeleton</location>
    </subcellularLocation>
</comment>
<dbReference type="Proteomes" id="UP000708208">
    <property type="component" value="Unassembled WGS sequence"/>
</dbReference>
<dbReference type="GO" id="GO:0005929">
    <property type="term" value="C:cilium"/>
    <property type="evidence" value="ECO:0007669"/>
    <property type="project" value="UniProtKB-SubCell"/>
</dbReference>
<keyword evidence="7" id="KW-0175">Coiled coil</keyword>
<accession>A0A8J2PWE9</accession>
<dbReference type="Pfam" id="PF14886">
    <property type="entry name" value="FAM183"/>
    <property type="match status" value="1"/>
</dbReference>
<evidence type="ECO:0000256" key="4">
    <source>
        <dbReference type="ARBA" id="ARBA00023212"/>
    </source>
</evidence>
<dbReference type="PROSITE" id="PS51257">
    <property type="entry name" value="PROKAR_LIPOPROTEIN"/>
    <property type="match status" value="1"/>
</dbReference>
<keyword evidence="5" id="KW-0966">Cell projection</keyword>
<sequence>MNLRLQPSTSFSSSNASGYTIVSCDQAVDGTVMVLEKCYKTLRSYKDLNDFVLIIGNTGTGKSTQKIFLTNPEDLVCYEAPDRNLIRDRDPQKRNISRDSTIISETLTPSVAVHKPTGTAFCDLPGFGDTRNECIQIVNAFTIKKVAEQAQKVKLLLVVNHSSLKSGESRTDILDLLKNITNFIQNPLKYAPSIALVATKVDSRKTSRQVIDGIGGFLCDVRSDLGKVILEDSKRAAAEQIIDALVHKRYGEYTRISIFSEPQELKSLNEIKTAMTERTHILSMLSNLAYANGSPDDFGLTLSPSAKIVLMKMAEKMNENISEIMTGIGVKVKKYLETRLGGSRREDLGTLFQEQQKLDTALKELTSGTKRRNFEFLQDLAKSLKLENVLGVELEKFELRQRKLIFIEDALHEDLPANILQWISPIQSSGEMFKNAILQKAGKYMEEMETRLRQICTNVYNDFRCNLLKLESNKKKSALLHKYIFATGILIEGLPEKKSVNTFIWKVQSILGDGLHVNVDVTTGLVILKIDILFGVYPFHRTPWIQPFEVLERKLLEANRIHAIKSDDQEEKESLEKKMEEQRDRMEARDRAYQAELKEQQERSQLAIQEHEDKLEEIKNKYEEEIQHQRVNWERRERKHEQQLKDQYKKMRGRIDRMEERHAEEISRNNRGFTIRIPFPFWQNTKAKYAHEKVSELNGAVAQLATAGASNVPNTFGARAKLKDINLDAWWLLEVNKRHNKDAHLYKCYQVNPYTTNTLDFTARKVNERKPAINAKSVKGYSCLRNAIMKPFIQPFNKKCHPETETQRFGWFPEYSGYCDPDRYDERFSFAHKTENFIKTDTAIRAHDKLMKELAAATAKQDDGKRV</sequence>
<dbReference type="GO" id="GO:0005856">
    <property type="term" value="C:cytoskeleton"/>
    <property type="evidence" value="ECO:0007669"/>
    <property type="project" value="UniProtKB-SubCell"/>
</dbReference>
<evidence type="ECO:0000256" key="7">
    <source>
        <dbReference type="SAM" id="Coils"/>
    </source>
</evidence>
<evidence type="ECO:0000256" key="1">
    <source>
        <dbReference type="ARBA" id="ARBA00004138"/>
    </source>
</evidence>
<proteinExistence type="inferred from homology"/>
<comment type="caution">
    <text evidence="8">The sequence shown here is derived from an EMBL/GenBank/DDBJ whole genome shotgun (WGS) entry which is preliminary data.</text>
</comment>
<keyword evidence="3" id="KW-0963">Cytoplasm</keyword>
<keyword evidence="4" id="KW-0206">Cytoskeleton</keyword>